<evidence type="ECO:0000313" key="1">
    <source>
        <dbReference type="EMBL" id="RYU90923.1"/>
    </source>
</evidence>
<name>A0A4Q5LN87_9SPHI</name>
<evidence type="ECO:0008006" key="3">
    <source>
        <dbReference type="Google" id="ProtNLM"/>
    </source>
</evidence>
<organism evidence="1 2">
    <name type="scientific">Mucilaginibacter terrigena</name>
    <dbReference type="NCBI Taxonomy" id="2492395"/>
    <lineage>
        <taxon>Bacteria</taxon>
        <taxon>Pseudomonadati</taxon>
        <taxon>Bacteroidota</taxon>
        <taxon>Sphingobacteriia</taxon>
        <taxon>Sphingobacteriales</taxon>
        <taxon>Sphingobacteriaceae</taxon>
        <taxon>Mucilaginibacter</taxon>
    </lineage>
</organism>
<dbReference type="AlphaFoldDB" id="A0A4Q5LN87"/>
<dbReference type="SUPFAM" id="SSF50998">
    <property type="entry name" value="Quinoprotein alcohol dehydrogenase-like"/>
    <property type="match status" value="1"/>
</dbReference>
<dbReference type="OrthoDB" id="2579961at2"/>
<keyword evidence="2" id="KW-1185">Reference proteome</keyword>
<protein>
    <recommendedName>
        <fullName evidence="3">Neutral/alkaline non-lysosomal ceramidase N-terminal domain-containing protein</fullName>
    </recommendedName>
</protein>
<accession>A0A4Q5LN87</accession>
<evidence type="ECO:0000313" key="2">
    <source>
        <dbReference type="Proteomes" id="UP000293331"/>
    </source>
</evidence>
<dbReference type="Proteomes" id="UP000293331">
    <property type="component" value="Unassembled WGS sequence"/>
</dbReference>
<dbReference type="Gene3D" id="2.130.10.10">
    <property type="entry name" value="YVTN repeat-like/Quinoprotein amine dehydrogenase"/>
    <property type="match status" value="1"/>
</dbReference>
<dbReference type="RefSeq" id="WP_129876472.1">
    <property type="nucleotide sequence ID" value="NZ_SEWG01000003.1"/>
</dbReference>
<proteinExistence type="predicted"/>
<dbReference type="EMBL" id="SEWG01000003">
    <property type="protein sequence ID" value="RYU90923.1"/>
    <property type="molecule type" value="Genomic_DNA"/>
</dbReference>
<dbReference type="InterPro" id="IPR011047">
    <property type="entry name" value="Quinoprotein_ADH-like_sf"/>
</dbReference>
<sequence>MKQNYFTTIYLFLLLVFLGMPAVKAQETFLVGAAKVSIDPDSTVFSVPLAGYGAPRDGRFSIEWKLKQDLNEINLVAAAGKKLYAVNAAHELLVANGTQQTAKWKKAGTAKGITAITGTNTKLYALQNNNVVALDLTKKTGWKKIGIADNANTLTVLNGKLYAANIANELLQGNIGRAGIKWKTIGKANNIVSLVNDGSKIYGVDANDTLYSVKPGSGKGWLKIGTYNATTYDIKIKQLLVFNKRLYALNDKEQLFMANHSTDNTLSARALAIKSKNKTVIIVTLDLTGFDYSLGKDIKDIIYKKRMIPQSAIIINGSHTHFAPVTQWFPTFGDHGQVPDSIYFNNILKRGIVKAIEGALDHMEASTIYFGRGSTNIGHNRSSADGETPYDGTLDVLKFENNRHQVSNLLFLTGCHPVFKNDGAEGVTVSANYPGVSRNMLEEKTGSKTALFVQGCAGDINPRDDSHQKTGTDLGNDVLKVLNGDMPQIKGDISYTMDTLNIPTHPWSKEKVTELRTQAVKEPGNVYAEKDVRWANLMLGYYQHNSVPQIMPVYVQTITIGNWKLVGLSREVVTEYGPAIRAVWPDKYVSVAGYCNDVPSYLPIGRHINAQTYEGYDSFFWNAQPSLFPVDIFDTVMAGIIKIKNR</sequence>
<comment type="caution">
    <text evidence="1">The sequence shown here is derived from an EMBL/GenBank/DDBJ whole genome shotgun (WGS) entry which is preliminary data.</text>
</comment>
<reference evidence="1 2" key="1">
    <citation type="submission" date="2019-02" db="EMBL/GenBank/DDBJ databases">
        <title>Bacterial novel species Mucilaginibacter sp. 17JY9-4 isolated from soil.</title>
        <authorList>
            <person name="Jung H.-Y."/>
        </authorList>
    </citation>
    <scope>NUCLEOTIDE SEQUENCE [LARGE SCALE GENOMIC DNA]</scope>
    <source>
        <strain evidence="1 2">17JY9-4</strain>
    </source>
</reference>
<dbReference type="InterPro" id="IPR015943">
    <property type="entry name" value="WD40/YVTN_repeat-like_dom_sf"/>
</dbReference>
<gene>
    <name evidence="1" type="ORF">EWM62_09835</name>
</gene>